<dbReference type="PROSITE" id="PS51257">
    <property type="entry name" value="PROKAR_LIPOPROTEIN"/>
    <property type="match status" value="1"/>
</dbReference>
<dbReference type="Pfam" id="PF06808">
    <property type="entry name" value="DctM"/>
    <property type="match status" value="1"/>
</dbReference>
<name>S3KDV7_TREMA</name>
<dbReference type="GO" id="GO:0005886">
    <property type="term" value="C:plasma membrane"/>
    <property type="evidence" value="ECO:0007669"/>
    <property type="project" value="UniProtKB-SubCell"/>
</dbReference>
<feature type="transmembrane region" description="Helical" evidence="7">
    <location>
        <begin position="51"/>
        <end position="73"/>
    </location>
</feature>
<feature type="transmembrane region" description="Helical" evidence="7">
    <location>
        <begin position="194"/>
        <end position="221"/>
    </location>
</feature>
<evidence type="ECO:0000259" key="8">
    <source>
        <dbReference type="Pfam" id="PF06808"/>
    </source>
</evidence>
<dbReference type="PATRIC" id="fig|1125699.3.peg.727"/>
<feature type="transmembrane region" description="Helical" evidence="7">
    <location>
        <begin position="152"/>
        <end position="174"/>
    </location>
</feature>
<keyword evidence="5 7" id="KW-1133">Transmembrane helix</keyword>
<dbReference type="Proteomes" id="UP000014541">
    <property type="component" value="Unassembled WGS sequence"/>
</dbReference>
<dbReference type="PANTHER" id="PTHR33362:SF2">
    <property type="entry name" value="TRAP TRANSPORTER LARGE PERMEASE PROTEIN"/>
    <property type="match status" value="1"/>
</dbReference>
<dbReference type="InterPro" id="IPR010656">
    <property type="entry name" value="DctM"/>
</dbReference>
<dbReference type="InterPro" id="IPR004681">
    <property type="entry name" value="TRAP_DctM"/>
</dbReference>
<keyword evidence="10" id="KW-1185">Reference proteome</keyword>
<dbReference type="PANTHER" id="PTHR33362">
    <property type="entry name" value="SIALIC ACID TRAP TRANSPORTER PERMEASE PROTEIN SIAT-RELATED"/>
    <property type="match status" value="1"/>
</dbReference>
<keyword evidence="3" id="KW-0997">Cell inner membrane</keyword>
<reference evidence="9 10" key="1">
    <citation type="submission" date="2013-04" db="EMBL/GenBank/DDBJ databases">
        <title>The Genome Sequence of Treponema maltophilum ATCC 51939.</title>
        <authorList>
            <consortium name="The Broad Institute Genomics Platform"/>
            <person name="Earl A."/>
            <person name="Ward D."/>
            <person name="Feldgarden M."/>
            <person name="Gevers D."/>
            <person name="Leonetti C."/>
            <person name="Blanton J.M."/>
            <person name="Dewhirst F.E."/>
            <person name="Izard J."/>
            <person name="Walker B."/>
            <person name="Young S."/>
            <person name="Zeng Q."/>
            <person name="Gargeya S."/>
            <person name="Fitzgerald M."/>
            <person name="Haas B."/>
            <person name="Abouelleil A."/>
            <person name="Allen A.W."/>
            <person name="Alvarado L."/>
            <person name="Arachchi H.M."/>
            <person name="Berlin A.M."/>
            <person name="Chapman S.B."/>
            <person name="Gainer-Dewar J."/>
            <person name="Goldberg J."/>
            <person name="Griggs A."/>
            <person name="Gujja S."/>
            <person name="Hansen M."/>
            <person name="Howarth C."/>
            <person name="Imamovic A."/>
            <person name="Ireland A."/>
            <person name="Larimer J."/>
            <person name="McCowan C."/>
            <person name="Murphy C."/>
            <person name="Pearson M."/>
            <person name="Poon T.W."/>
            <person name="Priest M."/>
            <person name="Roberts A."/>
            <person name="Saif S."/>
            <person name="Shea T."/>
            <person name="Sisk P."/>
            <person name="Sykes S."/>
            <person name="Wortman J."/>
            <person name="Nusbaum C."/>
            <person name="Birren B."/>
        </authorList>
    </citation>
    <scope>NUCLEOTIDE SEQUENCE [LARGE SCALE GENOMIC DNA]</scope>
    <source>
        <strain evidence="9 10">ATCC 51939</strain>
    </source>
</reference>
<sequence>MLIPMMKKSGYDTDFSVAVTVTSSCQGVLIPPSHNMILFSLAAGGVSIGRLFLGGLVPGLLLGVSLMVTSYIIAVKRNYPRGKKIPFKEMLAAVWNAFAGLLTCLIIIFGVIFGWYTATESAAIAVVYAFVVTFFLYREIPLKQILPILKRSLRTIAIVLSLIATASMFGWLLAYLKVPTLMTRALLTVSDNKIVILLLINIMCLVLGCIMDMGPLILILTPILLPVCQSFGMDPVHFGSMLILNLAIGLCTPPVGAALFVGCSIGKIKIEQVTKACLPFYAAMIVTLLLVTFVPGLVMAVPNVLMK</sequence>
<proteinExistence type="predicted"/>
<evidence type="ECO:0000256" key="2">
    <source>
        <dbReference type="ARBA" id="ARBA00022475"/>
    </source>
</evidence>
<feature type="transmembrane region" description="Helical" evidence="7">
    <location>
        <begin position="242"/>
        <end position="268"/>
    </location>
</feature>
<evidence type="ECO:0000256" key="3">
    <source>
        <dbReference type="ARBA" id="ARBA00022519"/>
    </source>
</evidence>
<protein>
    <submittedName>
        <fullName evidence="9">TRAP transporter, DctM subunit</fullName>
    </submittedName>
</protein>
<evidence type="ECO:0000256" key="6">
    <source>
        <dbReference type="ARBA" id="ARBA00023136"/>
    </source>
</evidence>
<evidence type="ECO:0000313" key="9">
    <source>
        <dbReference type="EMBL" id="EPF30397.1"/>
    </source>
</evidence>
<feature type="transmembrane region" description="Helical" evidence="7">
    <location>
        <begin position="280"/>
        <end position="305"/>
    </location>
</feature>
<feature type="domain" description="TRAP C4-dicarboxylate transport system permease DctM subunit" evidence="8">
    <location>
        <begin position="1"/>
        <end position="297"/>
    </location>
</feature>
<dbReference type="eggNOG" id="COG1593">
    <property type="taxonomic scope" value="Bacteria"/>
</dbReference>
<evidence type="ECO:0000256" key="7">
    <source>
        <dbReference type="SAM" id="Phobius"/>
    </source>
</evidence>
<evidence type="ECO:0000256" key="4">
    <source>
        <dbReference type="ARBA" id="ARBA00022692"/>
    </source>
</evidence>
<feature type="transmembrane region" description="Helical" evidence="7">
    <location>
        <begin position="94"/>
        <end position="116"/>
    </location>
</feature>
<dbReference type="GO" id="GO:0022857">
    <property type="term" value="F:transmembrane transporter activity"/>
    <property type="evidence" value="ECO:0007669"/>
    <property type="project" value="TreeGrafter"/>
</dbReference>
<feature type="transmembrane region" description="Helical" evidence="7">
    <location>
        <begin position="122"/>
        <end position="140"/>
    </location>
</feature>
<comment type="caution">
    <text evidence="9">The sequence shown here is derived from an EMBL/GenBank/DDBJ whole genome shotgun (WGS) entry which is preliminary data.</text>
</comment>
<accession>S3KDV7</accession>
<keyword evidence="4 7" id="KW-0812">Transmembrane</keyword>
<dbReference type="STRING" id="1125699.HMPREF9194_00714"/>
<keyword evidence="2" id="KW-1003">Cell membrane</keyword>
<keyword evidence="6 7" id="KW-0472">Membrane</keyword>
<evidence type="ECO:0000256" key="5">
    <source>
        <dbReference type="ARBA" id="ARBA00022989"/>
    </source>
</evidence>
<evidence type="ECO:0000313" key="10">
    <source>
        <dbReference type="Proteomes" id="UP000014541"/>
    </source>
</evidence>
<evidence type="ECO:0000256" key="1">
    <source>
        <dbReference type="ARBA" id="ARBA00004429"/>
    </source>
</evidence>
<dbReference type="AlphaFoldDB" id="S3KDV7"/>
<dbReference type="HOGENOM" id="CLU_019824_4_1_12"/>
<comment type="subcellular location">
    <subcellularLocation>
        <location evidence="1">Cell inner membrane</location>
        <topology evidence="1">Multi-pass membrane protein</topology>
    </subcellularLocation>
</comment>
<dbReference type="NCBIfam" id="TIGR00786">
    <property type="entry name" value="dctM"/>
    <property type="match status" value="1"/>
</dbReference>
<dbReference type="EMBL" id="ATFF01000006">
    <property type="protein sequence ID" value="EPF30397.1"/>
    <property type="molecule type" value="Genomic_DNA"/>
</dbReference>
<gene>
    <name evidence="9" type="ORF">HMPREF9194_00714</name>
</gene>
<organism evidence="9 10">
    <name type="scientific">Treponema maltophilum ATCC 51939</name>
    <dbReference type="NCBI Taxonomy" id="1125699"/>
    <lineage>
        <taxon>Bacteria</taxon>
        <taxon>Pseudomonadati</taxon>
        <taxon>Spirochaetota</taxon>
        <taxon>Spirochaetia</taxon>
        <taxon>Spirochaetales</taxon>
        <taxon>Treponemataceae</taxon>
        <taxon>Treponema</taxon>
    </lineage>
</organism>